<evidence type="ECO:0000313" key="2">
    <source>
        <dbReference type="Proteomes" id="UP000001798"/>
    </source>
</evidence>
<dbReference type="GeneID" id="5438488"/>
<dbReference type="RefSeq" id="XP_024551993.1">
    <property type="nucleotide sequence ID" value="XM_024696187.1"/>
</dbReference>
<sequence length="127" mass="14481">MILSAYLKKGRKNGDFNMHRESGRSVDLNIRLGRAIGKMKATITQKLVIDDISIDVECDSQSIFWCLIEDDGLEKYPEGYKYLAVAQHKIGYAILEDLPTMMGRPFGKMYDGMAGWLRGEEVDLNWD</sequence>
<reference evidence="1 2" key="1">
    <citation type="journal article" date="2011" name="PLoS Genet.">
        <title>Genomic analysis of the necrotrophic fungal pathogens Sclerotinia sclerotiorum and Botrytis cinerea.</title>
        <authorList>
            <person name="Amselem J."/>
            <person name="Cuomo C.A."/>
            <person name="van Kan J.A."/>
            <person name="Viaud M."/>
            <person name="Benito E.P."/>
            <person name="Couloux A."/>
            <person name="Coutinho P.M."/>
            <person name="de Vries R.P."/>
            <person name="Dyer P.S."/>
            <person name="Fillinger S."/>
            <person name="Fournier E."/>
            <person name="Gout L."/>
            <person name="Hahn M."/>
            <person name="Kohn L."/>
            <person name="Lapalu N."/>
            <person name="Plummer K.M."/>
            <person name="Pradier J.M."/>
            <person name="Quevillon E."/>
            <person name="Sharon A."/>
            <person name="Simon A."/>
            <person name="ten Have A."/>
            <person name="Tudzynski B."/>
            <person name="Tudzynski P."/>
            <person name="Wincker P."/>
            <person name="Andrew M."/>
            <person name="Anthouard V."/>
            <person name="Beever R.E."/>
            <person name="Beffa R."/>
            <person name="Benoit I."/>
            <person name="Bouzid O."/>
            <person name="Brault B."/>
            <person name="Chen Z."/>
            <person name="Choquer M."/>
            <person name="Collemare J."/>
            <person name="Cotton P."/>
            <person name="Danchin E.G."/>
            <person name="Da Silva C."/>
            <person name="Gautier A."/>
            <person name="Giraud C."/>
            <person name="Giraud T."/>
            <person name="Gonzalez C."/>
            <person name="Grossetete S."/>
            <person name="Guldener U."/>
            <person name="Henrissat B."/>
            <person name="Howlett B.J."/>
            <person name="Kodira C."/>
            <person name="Kretschmer M."/>
            <person name="Lappartient A."/>
            <person name="Leroch M."/>
            <person name="Levis C."/>
            <person name="Mauceli E."/>
            <person name="Neuveglise C."/>
            <person name="Oeser B."/>
            <person name="Pearson M."/>
            <person name="Poulain J."/>
            <person name="Poussereau N."/>
            <person name="Quesneville H."/>
            <person name="Rascle C."/>
            <person name="Schumacher J."/>
            <person name="Segurens B."/>
            <person name="Sexton A."/>
            <person name="Silva E."/>
            <person name="Sirven C."/>
            <person name="Soanes D.M."/>
            <person name="Talbot N.J."/>
            <person name="Templeton M."/>
            <person name="Yandava C."/>
            <person name="Yarden O."/>
            <person name="Zeng Q."/>
            <person name="Rollins J.A."/>
            <person name="Lebrun M.H."/>
            <person name="Dickman M."/>
        </authorList>
    </citation>
    <scope>NUCLEOTIDE SEQUENCE [LARGE SCALE GENOMIC DNA]</scope>
    <source>
        <strain evidence="1 2">B05.10</strain>
    </source>
</reference>
<accession>A0A384JY16</accession>
<evidence type="ECO:0000313" key="1">
    <source>
        <dbReference type="EMBL" id="ATZ55463.1"/>
    </source>
</evidence>
<dbReference type="Proteomes" id="UP000001798">
    <property type="component" value="Chromosome 12"/>
</dbReference>
<keyword evidence="2" id="KW-1185">Reference proteome</keyword>
<name>A0A384JY16_BOTFB</name>
<reference evidence="1 2" key="3">
    <citation type="journal article" date="2017" name="Mol. Plant Pathol.">
        <title>A gapless genome sequence of the fungus Botrytis cinerea.</title>
        <authorList>
            <person name="Van Kan J.A."/>
            <person name="Stassen J.H."/>
            <person name="Mosbach A."/>
            <person name="Van Der Lee T.A."/>
            <person name="Faino L."/>
            <person name="Farmer A.D."/>
            <person name="Papasotiriou D.G."/>
            <person name="Zhou S."/>
            <person name="Seidl M.F."/>
            <person name="Cottam E."/>
            <person name="Edel D."/>
            <person name="Hahn M."/>
            <person name="Schwartz D.C."/>
            <person name="Dietrich R.A."/>
            <person name="Widdison S."/>
            <person name="Scalliet G."/>
        </authorList>
    </citation>
    <scope>NUCLEOTIDE SEQUENCE [LARGE SCALE GENOMIC DNA]</scope>
    <source>
        <strain evidence="1 2">B05.10</strain>
    </source>
</reference>
<proteinExistence type="predicted"/>
<dbReference type="KEGG" id="bfu:BCIN_12g00570"/>
<dbReference type="VEuPathDB" id="FungiDB:Bcin12g00570"/>
<dbReference type="EMBL" id="CP009816">
    <property type="protein sequence ID" value="ATZ55463.1"/>
    <property type="molecule type" value="Genomic_DNA"/>
</dbReference>
<dbReference type="AlphaFoldDB" id="A0A384JY16"/>
<reference evidence="1 2" key="2">
    <citation type="journal article" date="2012" name="Eukaryot. Cell">
        <title>Genome update of Botrytis cinerea strains B05.10 and T4.</title>
        <authorList>
            <person name="Staats M."/>
            <person name="van Kan J.A."/>
        </authorList>
    </citation>
    <scope>NUCLEOTIDE SEQUENCE [LARGE SCALE GENOMIC DNA]</scope>
    <source>
        <strain evidence="1 2">B05.10</strain>
    </source>
</reference>
<protein>
    <submittedName>
        <fullName evidence="1">Uncharacterized protein</fullName>
    </submittedName>
</protein>
<dbReference type="OrthoDB" id="2533647at2759"/>
<gene>
    <name evidence="1" type="ORF">BCIN_12g00570</name>
</gene>
<organism evidence="1 2">
    <name type="scientific">Botryotinia fuckeliana (strain B05.10)</name>
    <name type="common">Noble rot fungus</name>
    <name type="synonym">Botrytis cinerea</name>
    <dbReference type="NCBI Taxonomy" id="332648"/>
    <lineage>
        <taxon>Eukaryota</taxon>
        <taxon>Fungi</taxon>
        <taxon>Dikarya</taxon>
        <taxon>Ascomycota</taxon>
        <taxon>Pezizomycotina</taxon>
        <taxon>Leotiomycetes</taxon>
        <taxon>Helotiales</taxon>
        <taxon>Sclerotiniaceae</taxon>
        <taxon>Botrytis</taxon>
    </lineage>
</organism>